<reference evidence="2" key="1">
    <citation type="submission" date="2018-02" db="EMBL/GenBank/DDBJ databases">
        <title>Rhizophora mucronata_Transcriptome.</title>
        <authorList>
            <person name="Meera S.P."/>
            <person name="Sreeshan A."/>
            <person name="Augustine A."/>
        </authorList>
    </citation>
    <scope>NUCLEOTIDE SEQUENCE</scope>
    <source>
        <tissue evidence="2">Leaf</tissue>
    </source>
</reference>
<sequence>MYVCNSFGRLEDSGYVWAGVTVVLVYIRFCKPMPVIRKCLWL</sequence>
<organism evidence="2">
    <name type="scientific">Rhizophora mucronata</name>
    <name type="common">Asiatic mangrove</name>
    <dbReference type="NCBI Taxonomy" id="61149"/>
    <lineage>
        <taxon>Eukaryota</taxon>
        <taxon>Viridiplantae</taxon>
        <taxon>Streptophyta</taxon>
        <taxon>Embryophyta</taxon>
        <taxon>Tracheophyta</taxon>
        <taxon>Spermatophyta</taxon>
        <taxon>Magnoliopsida</taxon>
        <taxon>eudicotyledons</taxon>
        <taxon>Gunneridae</taxon>
        <taxon>Pentapetalae</taxon>
        <taxon>rosids</taxon>
        <taxon>fabids</taxon>
        <taxon>Malpighiales</taxon>
        <taxon>Rhizophoraceae</taxon>
        <taxon>Rhizophora</taxon>
    </lineage>
</organism>
<keyword evidence="1" id="KW-0472">Membrane</keyword>
<feature type="transmembrane region" description="Helical" evidence="1">
    <location>
        <begin position="14"/>
        <end position="30"/>
    </location>
</feature>
<dbReference type="EMBL" id="GGEC01012931">
    <property type="protein sequence ID" value="MBW93414.1"/>
    <property type="molecule type" value="Transcribed_RNA"/>
</dbReference>
<protein>
    <submittedName>
        <fullName evidence="2">Uncharacterized protein</fullName>
    </submittedName>
</protein>
<proteinExistence type="predicted"/>
<name>A0A2P2JIZ4_RHIMU</name>
<evidence type="ECO:0000256" key="1">
    <source>
        <dbReference type="SAM" id="Phobius"/>
    </source>
</evidence>
<evidence type="ECO:0000313" key="2">
    <source>
        <dbReference type="EMBL" id="MBW93414.1"/>
    </source>
</evidence>
<accession>A0A2P2JIZ4</accession>
<keyword evidence="1" id="KW-1133">Transmembrane helix</keyword>
<keyword evidence="1" id="KW-0812">Transmembrane</keyword>
<dbReference type="AlphaFoldDB" id="A0A2P2JIZ4"/>